<name>A0A1H7R294_OLID1</name>
<reference evidence="11" key="1">
    <citation type="submission" date="2016-10" db="EMBL/GenBank/DDBJ databases">
        <authorList>
            <person name="Varghese N."/>
            <person name="Submissions S."/>
        </authorList>
    </citation>
    <scope>NUCLEOTIDE SEQUENCE [LARGE SCALE GENOMIC DNA]</scope>
    <source>
        <strain evidence="11">DSM 18733</strain>
    </source>
</reference>
<gene>
    <name evidence="10" type="ORF">SAMN05661044_02808</name>
</gene>
<dbReference type="InterPro" id="IPR036097">
    <property type="entry name" value="HisK_dim/P_sf"/>
</dbReference>
<evidence type="ECO:0000256" key="2">
    <source>
        <dbReference type="ARBA" id="ARBA00012438"/>
    </source>
</evidence>
<dbReference type="GO" id="GO:0000155">
    <property type="term" value="F:phosphorelay sensor kinase activity"/>
    <property type="evidence" value="ECO:0007669"/>
    <property type="project" value="InterPro"/>
</dbReference>
<dbReference type="EC" id="2.7.13.3" evidence="2"/>
<dbReference type="InterPro" id="IPR003661">
    <property type="entry name" value="HisK_dim/P_dom"/>
</dbReference>
<dbReference type="Pfam" id="PF02518">
    <property type="entry name" value="HATPase_c"/>
    <property type="match status" value="1"/>
</dbReference>
<dbReference type="CDD" id="cd00075">
    <property type="entry name" value="HATPase"/>
    <property type="match status" value="1"/>
</dbReference>
<dbReference type="RefSeq" id="WP_093325361.1">
    <property type="nucleotide sequence ID" value="NZ_FOAF01000002.1"/>
</dbReference>
<evidence type="ECO:0000256" key="4">
    <source>
        <dbReference type="ARBA" id="ARBA00022679"/>
    </source>
</evidence>
<evidence type="ECO:0000313" key="10">
    <source>
        <dbReference type="EMBL" id="SEL54293.1"/>
    </source>
</evidence>
<keyword evidence="6 10" id="KW-0418">Kinase</keyword>
<dbReference type="Proteomes" id="UP000199421">
    <property type="component" value="Unassembled WGS sequence"/>
</dbReference>
<dbReference type="InterPro" id="IPR005467">
    <property type="entry name" value="His_kinase_dom"/>
</dbReference>
<protein>
    <recommendedName>
        <fullName evidence="2">histidine kinase</fullName>
        <ecNumber evidence="2">2.7.13.3</ecNumber>
    </recommendedName>
</protein>
<feature type="transmembrane region" description="Helical" evidence="8">
    <location>
        <begin position="135"/>
        <end position="158"/>
    </location>
</feature>
<dbReference type="PROSITE" id="PS50109">
    <property type="entry name" value="HIS_KIN"/>
    <property type="match status" value="1"/>
</dbReference>
<evidence type="ECO:0000256" key="1">
    <source>
        <dbReference type="ARBA" id="ARBA00000085"/>
    </source>
</evidence>
<dbReference type="PANTHER" id="PTHR45436">
    <property type="entry name" value="SENSOR HISTIDINE KINASE YKOH"/>
    <property type="match status" value="1"/>
</dbReference>
<dbReference type="PANTHER" id="PTHR45436:SF5">
    <property type="entry name" value="SENSOR HISTIDINE KINASE TRCS"/>
    <property type="match status" value="1"/>
</dbReference>
<organism evidence="10 11">
    <name type="scientific">Olivibacter domesticus</name>
    <name type="common">Pseudosphingobacterium domesticum</name>
    <dbReference type="NCBI Taxonomy" id="407022"/>
    <lineage>
        <taxon>Bacteria</taxon>
        <taxon>Pseudomonadati</taxon>
        <taxon>Bacteroidota</taxon>
        <taxon>Sphingobacteriia</taxon>
        <taxon>Sphingobacteriales</taxon>
        <taxon>Sphingobacteriaceae</taxon>
        <taxon>Olivibacter</taxon>
    </lineage>
</organism>
<evidence type="ECO:0000256" key="8">
    <source>
        <dbReference type="SAM" id="Phobius"/>
    </source>
</evidence>
<evidence type="ECO:0000256" key="5">
    <source>
        <dbReference type="ARBA" id="ARBA00022692"/>
    </source>
</evidence>
<keyword evidence="4" id="KW-0808">Transferase</keyword>
<evidence type="ECO:0000313" key="11">
    <source>
        <dbReference type="Proteomes" id="UP000199421"/>
    </source>
</evidence>
<dbReference type="Gene3D" id="3.30.565.10">
    <property type="entry name" value="Histidine kinase-like ATPase, C-terminal domain"/>
    <property type="match status" value="1"/>
</dbReference>
<keyword evidence="11" id="KW-1185">Reference proteome</keyword>
<dbReference type="CDD" id="cd00082">
    <property type="entry name" value="HisKA"/>
    <property type="match status" value="1"/>
</dbReference>
<accession>A0A1H7R294</accession>
<keyword evidence="7 8" id="KW-1133">Transmembrane helix</keyword>
<feature type="domain" description="Histidine kinase" evidence="9">
    <location>
        <begin position="220"/>
        <end position="425"/>
    </location>
</feature>
<keyword evidence="3" id="KW-0597">Phosphoprotein</keyword>
<evidence type="ECO:0000256" key="7">
    <source>
        <dbReference type="ARBA" id="ARBA00022989"/>
    </source>
</evidence>
<evidence type="ECO:0000256" key="3">
    <source>
        <dbReference type="ARBA" id="ARBA00022553"/>
    </source>
</evidence>
<sequence length="425" mass="48778">MKLLNKSLQYLSISIFLIVTIWSIIFYVNMLDEIHDSIDDGLENYKLLIIQKANDDSSVLKKNYFDESNYAIREIGEPIALAMKDRYVDTLMYMQDEDDLEPVRILTTAFENHGHFYELKIINSMVEEDDLIEDLFWSVFWLYFILVASIIIINNIVLRKLWKPFYNFLSQVTSFRLGRGKELPEITTNIKEFNSLKNAVNTLLQHSLETYEQQKQFIENASHELQTPLAVATSKLELLLEKGGIEDSAAESLGQILAIIERLVRLNKSLLLLTKIENKQFFDKQSISLNRIVQQTVQDLDEFADFKEVKIIVNETSDLNVQMDASLANIIVANLIKNAIFHNVTNGVVTVDISANAIEISNTGKVEELDANKIFSRFYKSLDKESMGTGLGLAIVKAICSMYGFDVTYRFENNKHCFNVRFNAQ</sequence>
<comment type="catalytic activity">
    <reaction evidence="1">
        <text>ATP + protein L-histidine = ADP + protein N-phospho-L-histidine.</text>
        <dbReference type="EC" id="2.7.13.3"/>
    </reaction>
</comment>
<proteinExistence type="predicted"/>
<dbReference type="GO" id="GO:0005886">
    <property type="term" value="C:plasma membrane"/>
    <property type="evidence" value="ECO:0007669"/>
    <property type="project" value="TreeGrafter"/>
</dbReference>
<dbReference type="SMART" id="SM00388">
    <property type="entry name" value="HisKA"/>
    <property type="match status" value="1"/>
</dbReference>
<keyword evidence="8" id="KW-0472">Membrane</keyword>
<dbReference type="SUPFAM" id="SSF55874">
    <property type="entry name" value="ATPase domain of HSP90 chaperone/DNA topoisomerase II/histidine kinase"/>
    <property type="match status" value="1"/>
</dbReference>
<dbReference type="Gene3D" id="1.10.287.130">
    <property type="match status" value="1"/>
</dbReference>
<dbReference type="SUPFAM" id="SSF47384">
    <property type="entry name" value="Homodimeric domain of signal transducing histidine kinase"/>
    <property type="match status" value="1"/>
</dbReference>
<dbReference type="SMART" id="SM00387">
    <property type="entry name" value="HATPase_c"/>
    <property type="match status" value="1"/>
</dbReference>
<dbReference type="InterPro" id="IPR050428">
    <property type="entry name" value="TCS_sensor_his_kinase"/>
</dbReference>
<dbReference type="InterPro" id="IPR036890">
    <property type="entry name" value="HATPase_C_sf"/>
</dbReference>
<dbReference type="OrthoDB" id="1522504at2"/>
<dbReference type="AlphaFoldDB" id="A0A1H7R294"/>
<evidence type="ECO:0000256" key="6">
    <source>
        <dbReference type="ARBA" id="ARBA00022777"/>
    </source>
</evidence>
<dbReference type="Pfam" id="PF00512">
    <property type="entry name" value="HisKA"/>
    <property type="match status" value="1"/>
</dbReference>
<keyword evidence="5 8" id="KW-0812">Transmembrane</keyword>
<evidence type="ECO:0000259" key="9">
    <source>
        <dbReference type="PROSITE" id="PS50109"/>
    </source>
</evidence>
<dbReference type="STRING" id="407022.SAMN05661044_02808"/>
<dbReference type="EMBL" id="FOAF01000002">
    <property type="protein sequence ID" value="SEL54293.1"/>
    <property type="molecule type" value="Genomic_DNA"/>
</dbReference>
<feature type="transmembrane region" description="Helical" evidence="8">
    <location>
        <begin position="7"/>
        <end position="28"/>
    </location>
</feature>
<dbReference type="InterPro" id="IPR003594">
    <property type="entry name" value="HATPase_dom"/>
</dbReference>